<dbReference type="AlphaFoldDB" id="A0A5E4FQ49"/>
<dbReference type="Gramene" id="VVA29520">
    <property type="protein sequence ID" value="VVA29520"/>
    <property type="gene ID" value="Prudul26B010602"/>
</dbReference>
<dbReference type="Gene3D" id="3.90.1150.10">
    <property type="entry name" value="Aspartate Aminotransferase, domain 1"/>
    <property type="match status" value="1"/>
</dbReference>
<keyword evidence="2" id="KW-0032">Aminotransferase</keyword>
<evidence type="ECO:0000313" key="2">
    <source>
        <dbReference type="EMBL" id="VVA29520.1"/>
    </source>
</evidence>
<dbReference type="PANTHER" id="PTHR45688">
    <property type="match status" value="1"/>
</dbReference>
<accession>A0A5E4FQ49</accession>
<organism evidence="2 3">
    <name type="scientific">Prunus dulcis</name>
    <name type="common">Almond</name>
    <name type="synonym">Amygdalus dulcis</name>
    <dbReference type="NCBI Taxonomy" id="3755"/>
    <lineage>
        <taxon>Eukaryota</taxon>
        <taxon>Viridiplantae</taxon>
        <taxon>Streptophyta</taxon>
        <taxon>Embryophyta</taxon>
        <taxon>Tracheophyta</taxon>
        <taxon>Spermatophyta</taxon>
        <taxon>Magnoliopsida</taxon>
        <taxon>eudicotyledons</taxon>
        <taxon>Gunneridae</taxon>
        <taxon>Pentapetalae</taxon>
        <taxon>rosids</taxon>
        <taxon>fabids</taxon>
        <taxon>Rosales</taxon>
        <taxon>Rosaceae</taxon>
        <taxon>Amygdaloideae</taxon>
        <taxon>Amygdaleae</taxon>
        <taxon>Prunus</taxon>
    </lineage>
</organism>
<protein>
    <submittedName>
        <fullName evidence="2">PREDICTED: alanine--glyoxylate aminotransferase</fullName>
    </submittedName>
</protein>
<dbReference type="EMBL" id="CABIKO010000167">
    <property type="protein sequence ID" value="VVA29520.1"/>
    <property type="molecule type" value="Genomic_DNA"/>
</dbReference>
<dbReference type="InParanoid" id="A0A5E4FQ49"/>
<name>A0A5E4FQ49_PRUDU</name>
<dbReference type="PROSITE" id="PS51257">
    <property type="entry name" value="PROKAR_LIPOPROTEIN"/>
    <property type="match status" value="1"/>
</dbReference>
<dbReference type="PANTHER" id="PTHR45688:SF13">
    <property type="entry name" value="ALANINE--GLYOXYLATE AMINOTRANSFERASE 2-LIKE"/>
    <property type="match status" value="1"/>
</dbReference>
<dbReference type="InterPro" id="IPR015422">
    <property type="entry name" value="PyrdxlP-dep_Trfase_small"/>
</dbReference>
<dbReference type="GO" id="GO:0005739">
    <property type="term" value="C:mitochondrion"/>
    <property type="evidence" value="ECO:0007669"/>
    <property type="project" value="TreeGrafter"/>
</dbReference>
<comment type="similarity">
    <text evidence="1">Belongs to the class-III pyridoxal-phosphate-dependent aminotransferase family.</text>
</comment>
<gene>
    <name evidence="2" type="ORF">ALMOND_2B010602</name>
</gene>
<dbReference type="GO" id="GO:0008483">
    <property type="term" value="F:transaminase activity"/>
    <property type="evidence" value="ECO:0007669"/>
    <property type="project" value="UniProtKB-KW"/>
</dbReference>
<evidence type="ECO:0000313" key="3">
    <source>
        <dbReference type="Proteomes" id="UP000327085"/>
    </source>
</evidence>
<sequence length="87" mass="9378">MFDESGRRYLDNGFGGIATVSCGHCHPDVVEAIVNQTMGIGNGIPLGAVVITPKVAEVLTRCNYFNTFGGNPVYFLVDAMDYTMSKI</sequence>
<reference evidence="3" key="1">
    <citation type="journal article" date="2020" name="Plant J.">
        <title>Transposons played a major role in the diversification between the closely related almond and peach genomes: results from the almond genome sequence.</title>
        <authorList>
            <person name="Alioto T."/>
            <person name="Alexiou K.G."/>
            <person name="Bardil A."/>
            <person name="Barteri F."/>
            <person name="Castanera R."/>
            <person name="Cruz F."/>
            <person name="Dhingra A."/>
            <person name="Duval H."/>
            <person name="Fernandez I Marti A."/>
            <person name="Frias L."/>
            <person name="Galan B."/>
            <person name="Garcia J.L."/>
            <person name="Howad W."/>
            <person name="Gomez-Garrido J."/>
            <person name="Gut M."/>
            <person name="Julca I."/>
            <person name="Morata J."/>
            <person name="Puigdomenech P."/>
            <person name="Ribeca P."/>
            <person name="Rubio Cabetas M.J."/>
            <person name="Vlasova A."/>
            <person name="Wirthensohn M."/>
            <person name="Garcia-Mas J."/>
            <person name="Gabaldon T."/>
            <person name="Casacuberta J.M."/>
            <person name="Arus P."/>
        </authorList>
    </citation>
    <scope>NUCLEOTIDE SEQUENCE [LARGE SCALE GENOMIC DNA]</scope>
    <source>
        <strain evidence="3">cv. Texas</strain>
    </source>
</reference>
<dbReference type="InterPro" id="IPR015424">
    <property type="entry name" value="PyrdxlP-dep_Trfase"/>
</dbReference>
<keyword evidence="2" id="KW-0808">Transferase</keyword>
<evidence type="ECO:0000256" key="1">
    <source>
        <dbReference type="ARBA" id="ARBA00008954"/>
    </source>
</evidence>
<proteinExistence type="inferred from homology"/>
<dbReference type="SUPFAM" id="SSF53383">
    <property type="entry name" value="PLP-dependent transferases"/>
    <property type="match status" value="2"/>
</dbReference>
<dbReference type="Proteomes" id="UP000327085">
    <property type="component" value="Chromosome 4"/>
</dbReference>